<feature type="non-terminal residue" evidence="1">
    <location>
        <position position="1"/>
    </location>
</feature>
<name>A0A371HPT6_MUCPR</name>
<dbReference type="EMBL" id="QJKJ01002008">
    <property type="protein sequence ID" value="RDY04808.1"/>
    <property type="molecule type" value="Genomic_DNA"/>
</dbReference>
<dbReference type="OrthoDB" id="1430837at2759"/>
<proteinExistence type="predicted"/>
<gene>
    <name evidence="1" type="ORF">CR513_11443</name>
</gene>
<organism evidence="1 2">
    <name type="scientific">Mucuna pruriens</name>
    <name type="common">Velvet bean</name>
    <name type="synonym">Dolichos pruriens</name>
    <dbReference type="NCBI Taxonomy" id="157652"/>
    <lineage>
        <taxon>Eukaryota</taxon>
        <taxon>Viridiplantae</taxon>
        <taxon>Streptophyta</taxon>
        <taxon>Embryophyta</taxon>
        <taxon>Tracheophyta</taxon>
        <taxon>Spermatophyta</taxon>
        <taxon>Magnoliopsida</taxon>
        <taxon>eudicotyledons</taxon>
        <taxon>Gunneridae</taxon>
        <taxon>Pentapetalae</taxon>
        <taxon>rosids</taxon>
        <taxon>fabids</taxon>
        <taxon>Fabales</taxon>
        <taxon>Fabaceae</taxon>
        <taxon>Papilionoideae</taxon>
        <taxon>50 kb inversion clade</taxon>
        <taxon>NPAAA clade</taxon>
        <taxon>indigoferoid/millettioid clade</taxon>
        <taxon>Phaseoleae</taxon>
        <taxon>Mucuna</taxon>
    </lineage>
</organism>
<sequence>MNSMLCKTKELLGTNKAEDFNLGEDGILRCNGRIYVSQDLELKRLILEEGYKSELSLHPRMTKMYQDLEKMSTKCGYFLPINIKYSLKKLTQLYIKEIVRLDGVPLSIISDRNPRFYITLFLMFASSFRDQAKTQFSVPPANK</sequence>
<dbReference type="AlphaFoldDB" id="A0A371HPT6"/>
<reference evidence="1" key="1">
    <citation type="submission" date="2018-05" db="EMBL/GenBank/DDBJ databases">
        <title>Draft genome of Mucuna pruriens seed.</title>
        <authorList>
            <person name="Nnadi N.E."/>
            <person name="Vos R."/>
            <person name="Hasami M.H."/>
            <person name="Devisetty U.K."/>
            <person name="Aguiy J.C."/>
        </authorList>
    </citation>
    <scope>NUCLEOTIDE SEQUENCE [LARGE SCALE GENOMIC DNA]</scope>
    <source>
        <strain evidence="1">JCA_2017</strain>
    </source>
</reference>
<evidence type="ECO:0000313" key="2">
    <source>
        <dbReference type="Proteomes" id="UP000257109"/>
    </source>
</evidence>
<accession>A0A371HPT6</accession>
<evidence type="ECO:0000313" key="1">
    <source>
        <dbReference type="EMBL" id="RDY04808.1"/>
    </source>
</evidence>
<keyword evidence="2" id="KW-1185">Reference proteome</keyword>
<protein>
    <submittedName>
        <fullName evidence="1">Uncharacterized protein</fullName>
    </submittedName>
</protein>
<dbReference type="Proteomes" id="UP000257109">
    <property type="component" value="Unassembled WGS sequence"/>
</dbReference>
<comment type="caution">
    <text evidence="1">The sequence shown here is derived from an EMBL/GenBank/DDBJ whole genome shotgun (WGS) entry which is preliminary data.</text>
</comment>